<dbReference type="AlphaFoldDB" id="G9ENP4"/>
<dbReference type="InParanoid" id="G9ENP4"/>
<organism evidence="1 2">
    <name type="scientific">Legionella drancourtii LLAP12</name>
    <dbReference type="NCBI Taxonomy" id="658187"/>
    <lineage>
        <taxon>Bacteria</taxon>
        <taxon>Pseudomonadati</taxon>
        <taxon>Pseudomonadota</taxon>
        <taxon>Gammaproteobacteria</taxon>
        <taxon>Legionellales</taxon>
        <taxon>Legionellaceae</taxon>
        <taxon>Legionella</taxon>
    </lineage>
</organism>
<dbReference type="STRING" id="658187.LDG_6869"/>
<dbReference type="HOGENOM" id="CLU_3291757_0_0_6"/>
<protein>
    <submittedName>
        <fullName evidence="1">Uncharacterized protein</fullName>
    </submittedName>
</protein>
<proteinExistence type="predicted"/>
<dbReference type="EMBL" id="JH413819">
    <property type="protein sequence ID" value="EHL31067.1"/>
    <property type="molecule type" value="Genomic_DNA"/>
</dbReference>
<gene>
    <name evidence="1" type="ORF">LDG_6869</name>
</gene>
<sequence length="40" mass="4813">MAYNMLTKSFNDVVKQIEETLRLFSIKCLNKLRKDESLEY</sequence>
<keyword evidence="2" id="KW-1185">Reference proteome</keyword>
<evidence type="ECO:0000313" key="2">
    <source>
        <dbReference type="Proteomes" id="UP000002770"/>
    </source>
</evidence>
<name>G9ENP4_9GAMM</name>
<accession>G9ENP4</accession>
<evidence type="ECO:0000313" key="1">
    <source>
        <dbReference type="EMBL" id="EHL31067.1"/>
    </source>
</evidence>
<dbReference type="Proteomes" id="UP000002770">
    <property type="component" value="Unassembled WGS sequence"/>
</dbReference>
<reference evidence="1 2" key="1">
    <citation type="journal article" date="2011" name="BMC Genomics">
        <title>Insight into cross-talk between intra-amoebal pathogens.</title>
        <authorList>
            <person name="Gimenez G."/>
            <person name="Bertelli C."/>
            <person name="Moliner C."/>
            <person name="Robert C."/>
            <person name="Raoult D."/>
            <person name="Fournier P.E."/>
            <person name="Greub G."/>
        </authorList>
    </citation>
    <scope>NUCLEOTIDE SEQUENCE [LARGE SCALE GENOMIC DNA]</scope>
    <source>
        <strain evidence="1 2">LLAP12</strain>
    </source>
</reference>